<evidence type="ECO:0000256" key="1">
    <source>
        <dbReference type="SAM" id="MobiDB-lite"/>
    </source>
</evidence>
<proteinExistence type="predicted"/>
<organism evidence="2">
    <name type="scientific">Sesamum radiatum</name>
    <name type="common">Black benniseed</name>
    <dbReference type="NCBI Taxonomy" id="300843"/>
    <lineage>
        <taxon>Eukaryota</taxon>
        <taxon>Viridiplantae</taxon>
        <taxon>Streptophyta</taxon>
        <taxon>Embryophyta</taxon>
        <taxon>Tracheophyta</taxon>
        <taxon>Spermatophyta</taxon>
        <taxon>Magnoliopsida</taxon>
        <taxon>eudicotyledons</taxon>
        <taxon>Gunneridae</taxon>
        <taxon>Pentapetalae</taxon>
        <taxon>asterids</taxon>
        <taxon>lamiids</taxon>
        <taxon>Lamiales</taxon>
        <taxon>Pedaliaceae</taxon>
        <taxon>Sesamum</taxon>
    </lineage>
</organism>
<dbReference type="EMBL" id="JACGWJ010000017">
    <property type="protein sequence ID" value="KAL0354493.1"/>
    <property type="molecule type" value="Genomic_DNA"/>
</dbReference>
<reference evidence="2" key="1">
    <citation type="submission" date="2020-06" db="EMBL/GenBank/DDBJ databases">
        <authorList>
            <person name="Li T."/>
            <person name="Hu X."/>
            <person name="Zhang T."/>
            <person name="Song X."/>
            <person name="Zhang H."/>
            <person name="Dai N."/>
            <person name="Sheng W."/>
            <person name="Hou X."/>
            <person name="Wei L."/>
        </authorList>
    </citation>
    <scope>NUCLEOTIDE SEQUENCE</scope>
    <source>
        <strain evidence="2">G02</strain>
        <tissue evidence="2">Leaf</tissue>
    </source>
</reference>
<dbReference type="AlphaFoldDB" id="A0AAW2PFQ9"/>
<feature type="region of interest" description="Disordered" evidence="1">
    <location>
        <begin position="1"/>
        <end position="44"/>
    </location>
</feature>
<dbReference type="PANTHER" id="PTHR46058">
    <property type="entry name" value="PROTEIN BREVIS RADIX-LIKE 1"/>
    <property type="match status" value="1"/>
</dbReference>
<reference evidence="2" key="2">
    <citation type="journal article" date="2024" name="Plant">
        <title>Genomic evolution and insights into agronomic trait innovations of Sesamum species.</title>
        <authorList>
            <person name="Miao H."/>
            <person name="Wang L."/>
            <person name="Qu L."/>
            <person name="Liu H."/>
            <person name="Sun Y."/>
            <person name="Le M."/>
            <person name="Wang Q."/>
            <person name="Wei S."/>
            <person name="Zheng Y."/>
            <person name="Lin W."/>
            <person name="Duan Y."/>
            <person name="Cao H."/>
            <person name="Xiong S."/>
            <person name="Wang X."/>
            <person name="Wei L."/>
            <person name="Li C."/>
            <person name="Ma Q."/>
            <person name="Ju M."/>
            <person name="Zhao R."/>
            <person name="Li G."/>
            <person name="Mu C."/>
            <person name="Tian Q."/>
            <person name="Mei H."/>
            <person name="Zhang T."/>
            <person name="Gao T."/>
            <person name="Zhang H."/>
        </authorList>
    </citation>
    <scope>NUCLEOTIDE SEQUENCE</scope>
    <source>
        <strain evidence="2">G02</strain>
    </source>
</reference>
<gene>
    <name evidence="2" type="ORF">Sradi_3896200</name>
</gene>
<dbReference type="InterPro" id="IPR044532">
    <property type="entry name" value="BRX-like"/>
</dbReference>
<protein>
    <submittedName>
        <fullName evidence="2">Protein Brevis radix-like 2</fullName>
    </submittedName>
</protein>
<sequence length="111" mass="12258">MELYNVQRFNRNAVPLPSPPRSEDENSKLESAEGSPETPPLSKEHIPRHFIAQQGSLIHQTHSNTSHNLVNTMSQVVSTPKLSNMSAAKTETSIDASARVLLDHSGELLQF</sequence>
<evidence type="ECO:0000313" key="2">
    <source>
        <dbReference type="EMBL" id="KAL0354493.1"/>
    </source>
</evidence>
<dbReference type="PANTHER" id="PTHR46058:SF2">
    <property type="entry name" value="PROTEIN BREVIS RADIX-LIKE 3"/>
    <property type="match status" value="1"/>
</dbReference>
<name>A0AAW2PFQ9_SESRA</name>
<feature type="compositionally biased region" description="Basic and acidic residues" evidence="1">
    <location>
        <begin position="21"/>
        <end position="31"/>
    </location>
</feature>
<comment type="caution">
    <text evidence="2">The sequence shown here is derived from an EMBL/GenBank/DDBJ whole genome shotgun (WGS) entry which is preliminary data.</text>
</comment>
<accession>A0AAW2PFQ9</accession>